<dbReference type="InterPro" id="IPR008271">
    <property type="entry name" value="Ser/Thr_kinase_AS"/>
</dbReference>
<dbReference type="OrthoDB" id="5579860at2759"/>
<dbReference type="STRING" id="685588.A0A067T314"/>
<feature type="domain" description="Protein kinase" evidence="7">
    <location>
        <begin position="12"/>
        <end position="296"/>
    </location>
</feature>
<keyword evidence="5" id="KW-0418">Kinase</keyword>
<keyword evidence="3 4" id="KW-0067">ATP-binding</keyword>
<comment type="similarity">
    <text evidence="5">Belongs to the protein kinase superfamily.</text>
</comment>
<dbReference type="PANTHER" id="PTHR11909">
    <property type="entry name" value="CASEIN KINASE-RELATED"/>
    <property type="match status" value="1"/>
</dbReference>
<evidence type="ECO:0000256" key="4">
    <source>
        <dbReference type="PROSITE-ProRule" id="PRU10141"/>
    </source>
</evidence>
<keyword evidence="5" id="KW-0723">Serine/threonine-protein kinase</keyword>
<evidence type="ECO:0000313" key="9">
    <source>
        <dbReference type="Proteomes" id="UP000027222"/>
    </source>
</evidence>
<evidence type="ECO:0000313" key="8">
    <source>
        <dbReference type="EMBL" id="KDR77565.1"/>
    </source>
</evidence>
<feature type="compositionally biased region" description="Acidic residues" evidence="6">
    <location>
        <begin position="317"/>
        <end position="329"/>
    </location>
</feature>
<keyword evidence="9" id="KW-1185">Reference proteome</keyword>
<keyword evidence="2 4" id="KW-0547">Nucleotide-binding</keyword>
<dbReference type="PROSITE" id="PS50011">
    <property type="entry name" value="PROTEIN_KINASE_DOM"/>
    <property type="match status" value="1"/>
</dbReference>
<dbReference type="InterPro" id="IPR011009">
    <property type="entry name" value="Kinase-like_dom_sf"/>
</dbReference>
<dbReference type="GO" id="GO:0004674">
    <property type="term" value="F:protein serine/threonine kinase activity"/>
    <property type="evidence" value="ECO:0007669"/>
    <property type="project" value="UniProtKB-KW"/>
</dbReference>
<organism evidence="8 9">
    <name type="scientific">Galerina marginata (strain CBS 339.88)</name>
    <dbReference type="NCBI Taxonomy" id="685588"/>
    <lineage>
        <taxon>Eukaryota</taxon>
        <taxon>Fungi</taxon>
        <taxon>Dikarya</taxon>
        <taxon>Basidiomycota</taxon>
        <taxon>Agaricomycotina</taxon>
        <taxon>Agaricomycetes</taxon>
        <taxon>Agaricomycetidae</taxon>
        <taxon>Agaricales</taxon>
        <taxon>Agaricineae</taxon>
        <taxon>Strophariaceae</taxon>
        <taxon>Galerina</taxon>
    </lineage>
</organism>
<name>A0A067T314_GALM3</name>
<dbReference type="SMART" id="SM00220">
    <property type="entry name" value="S_TKc"/>
    <property type="match status" value="1"/>
</dbReference>
<sequence>MRPTLRYTLPRPRYEAMLGSGFSSHVYKVTEEGSGRAVALKKSRASKSLKRTLLQHESRVMQLLQGQDAIPILYGYGHLEHFEYIAMELLGPSIAELLIEGAGVSEETVVRVLIQALAGLQHVHELGIVHRDIKPENILCSLDDASRIKIIDFGLAKPFSSGPPSRYDPLKERRQIVGSLYWASLNAHDGIDLSPRDDIESLIFVILFLLRGNLPWKPRPRLESQTCSQEIVRVIKMGCSGQNLSTGFPSEFGELLDHSRSLTFNELPDYEVLRDLCRNMAERIGCSAVTGPLDWTPCYPETTNQIQNEPRVLIPNENDDDEDDSDDSCDPGRNSYSGMDISLWDGRQGERNKVLTLPARQEAELDAIIPLIVAVD</sequence>
<feature type="binding site" evidence="4">
    <location>
        <position position="41"/>
    </location>
    <ligand>
        <name>ATP</name>
        <dbReference type="ChEBI" id="CHEBI:30616"/>
    </ligand>
</feature>
<protein>
    <recommendedName>
        <fullName evidence="1">non-specific serine/threonine protein kinase</fullName>
        <ecNumber evidence="1">2.7.11.1</ecNumber>
    </recommendedName>
</protein>
<feature type="region of interest" description="Disordered" evidence="6">
    <location>
        <begin position="310"/>
        <end position="343"/>
    </location>
</feature>
<evidence type="ECO:0000256" key="5">
    <source>
        <dbReference type="RuleBase" id="RU000304"/>
    </source>
</evidence>
<evidence type="ECO:0000256" key="3">
    <source>
        <dbReference type="ARBA" id="ARBA00022840"/>
    </source>
</evidence>
<gene>
    <name evidence="8" type="ORF">GALMADRAFT_119664</name>
</gene>
<proteinExistence type="inferred from homology"/>
<accession>A0A067T314</accession>
<dbReference type="SUPFAM" id="SSF56112">
    <property type="entry name" value="Protein kinase-like (PK-like)"/>
    <property type="match status" value="1"/>
</dbReference>
<evidence type="ECO:0000256" key="6">
    <source>
        <dbReference type="SAM" id="MobiDB-lite"/>
    </source>
</evidence>
<dbReference type="PROSITE" id="PS00108">
    <property type="entry name" value="PROTEIN_KINASE_ST"/>
    <property type="match status" value="1"/>
</dbReference>
<dbReference type="AlphaFoldDB" id="A0A067T314"/>
<dbReference type="Gene3D" id="1.10.510.10">
    <property type="entry name" value="Transferase(Phosphotransferase) domain 1"/>
    <property type="match status" value="1"/>
</dbReference>
<keyword evidence="5" id="KW-0808">Transferase</keyword>
<dbReference type="PROSITE" id="PS00107">
    <property type="entry name" value="PROTEIN_KINASE_ATP"/>
    <property type="match status" value="1"/>
</dbReference>
<evidence type="ECO:0000256" key="1">
    <source>
        <dbReference type="ARBA" id="ARBA00012513"/>
    </source>
</evidence>
<dbReference type="InterPro" id="IPR000719">
    <property type="entry name" value="Prot_kinase_dom"/>
</dbReference>
<dbReference type="GO" id="GO:0005524">
    <property type="term" value="F:ATP binding"/>
    <property type="evidence" value="ECO:0007669"/>
    <property type="project" value="UniProtKB-UniRule"/>
</dbReference>
<evidence type="ECO:0000256" key="2">
    <source>
        <dbReference type="ARBA" id="ARBA00022741"/>
    </source>
</evidence>
<reference evidence="9" key="1">
    <citation type="journal article" date="2014" name="Proc. Natl. Acad. Sci. U.S.A.">
        <title>Extensive sampling of basidiomycete genomes demonstrates inadequacy of the white-rot/brown-rot paradigm for wood decay fungi.</title>
        <authorList>
            <person name="Riley R."/>
            <person name="Salamov A.A."/>
            <person name="Brown D.W."/>
            <person name="Nagy L.G."/>
            <person name="Floudas D."/>
            <person name="Held B.W."/>
            <person name="Levasseur A."/>
            <person name="Lombard V."/>
            <person name="Morin E."/>
            <person name="Otillar R."/>
            <person name="Lindquist E.A."/>
            <person name="Sun H."/>
            <person name="LaButti K.M."/>
            <person name="Schmutz J."/>
            <person name="Jabbour D."/>
            <person name="Luo H."/>
            <person name="Baker S.E."/>
            <person name="Pisabarro A.G."/>
            <person name="Walton J.D."/>
            <person name="Blanchette R.A."/>
            <person name="Henrissat B."/>
            <person name="Martin F."/>
            <person name="Cullen D."/>
            <person name="Hibbett D.S."/>
            <person name="Grigoriev I.V."/>
        </authorList>
    </citation>
    <scope>NUCLEOTIDE SEQUENCE [LARGE SCALE GENOMIC DNA]</scope>
    <source>
        <strain evidence="9">CBS 339.88</strain>
    </source>
</reference>
<dbReference type="InterPro" id="IPR050235">
    <property type="entry name" value="CK1_Ser-Thr_kinase"/>
</dbReference>
<dbReference type="Pfam" id="PF00069">
    <property type="entry name" value="Pkinase"/>
    <property type="match status" value="1"/>
</dbReference>
<dbReference type="Proteomes" id="UP000027222">
    <property type="component" value="Unassembled WGS sequence"/>
</dbReference>
<dbReference type="HOGENOM" id="CLU_019279_2_0_1"/>
<evidence type="ECO:0000259" key="7">
    <source>
        <dbReference type="PROSITE" id="PS50011"/>
    </source>
</evidence>
<dbReference type="EC" id="2.7.11.1" evidence="1"/>
<dbReference type="InterPro" id="IPR017441">
    <property type="entry name" value="Protein_kinase_ATP_BS"/>
</dbReference>
<dbReference type="EMBL" id="KL142376">
    <property type="protein sequence ID" value="KDR77565.1"/>
    <property type="molecule type" value="Genomic_DNA"/>
</dbReference>